<dbReference type="PANTHER" id="PTHR19143:SF458">
    <property type="entry name" value="FIBRINOGEN C-TERMINAL DOMAIN-CONTAINING PROTEIN-RELATED"/>
    <property type="match status" value="1"/>
</dbReference>
<dbReference type="Gene3D" id="3.90.215.10">
    <property type="entry name" value="Gamma Fibrinogen, chain A, domain 1"/>
    <property type="match status" value="1"/>
</dbReference>
<dbReference type="InterPro" id="IPR050373">
    <property type="entry name" value="Fibrinogen_C-term_domain"/>
</dbReference>
<name>C3Y3J6_BRAFL</name>
<feature type="domain" description="Fibrinogen C-terminal" evidence="1">
    <location>
        <begin position="1"/>
        <end position="180"/>
    </location>
</feature>
<dbReference type="InterPro" id="IPR014716">
    <property type="entry name" value="Fibrinogen_a/b/g_C_1"/>
</dbReference>
<dbReference type="eggNOG" id="KOG2579">
    <property type="taxonomic scope" value="Eukaryota"/>
</dbReference>
<dbReference type="SMART" id="SM00186">
    <property type="entry name" value="FBG"/>
    <property type="match status" value="1"/>
</dbReference>
<reference evidence="2" key="1">
    <citation type="journal article" date="2008" name="Nature">
        <title>The amphioxus genome and the evolution of the chordate karyotype.</title>
        <authorList>
            <consortium name="US DOE Joint Genome Institute (JGI-PGF)"/>
            <person name="Putnam N.H."/>
            <person name="Butts T."/>
            <person name="Ferrier D.E.K."/>
            <person name="Furlong R.F."/>
            <person name="Hellsten U."/>
            <person name="Kawashima T."/>
            <person name="Robinson-Rechavi M."/>
            <person name="Shoguchi E."/>
            <person name="Terry A."/>
            <person name="Yu J.-K."/>
            <person name="Benito-Gutierrez E.L."/>
            <person name="Dubchak I."/>
            <person name="Garcia-Fernandez J."/>
            <person name="Gibson-Brown J.J."/>
            <person name="Grigoriev I.V."/>
            <person name="Horton A.C."/>
            <person name="de Jong P.J."/>
            <person name="Jurka J."/>
            <person name="Kapitonov V.V."/>
            <person name="Kohara Y."/>
            <person name="Kuroki Y."/>
            <person name="Lindquist E."/>
            <person name="Lucas S."/>
            <person name="Osoegawa K."/>
            <person name="Pennacchio L.A."/>
            <person name="Salamov A.A."/>
            <person name="Satou Y."/>
            <person name="Sauka-Spengler T."/>
            <person name="Schmutz J."/>
            <person name="Shin-I T."/>
            <person name="Toyoda A."/>
            <person name="Bronner-Fraser M."/>
            <person name="Fujiyama A."/>
            <person name="Holland L.Z."/>
            <person name="Holland P.W.H."/>
            <person name="Satoh N."/>
            <person name="Rokhsar D.S."/>
        </authorList>
    </citation>
    <scope>NUCLEOTIDE SEQUENCE [LARGE SCALE GENOMIC DNA]</scope>
    <source>
        <strain evidence="2">S238N-H82</strain>
        <tissue evidence="2">Testes</tissue>
    </source>
</reference>
<dbReference type="InterPro" id="IPR002181">
    <property type="entry name" value="Fibrinogen_a/b/g_C_dom"/>
</dbReference>
<sequence length="180" mass="21616">MDGEEGWTVIQRREDGSENFNRTWADYKQGFGNPRREYWIGNDRLHVLTTQARYKLQVYLADWAGRSGYAEYDRFVVEGEEDEYRLRLGSYDGTAGDSLSSHWDYEFSTWDREQGHNCTPKYRAGWWHRQCSYSYFTNLNGRYNEGQSYFRPYDGVEWYHWKKKQGYSLKVTEMRIIPIG</sequence>
<accession>C3Y3J6</accession>
<dbReference type="Pfam" id="PF00147">
    <property type="entry name" value="Fibrinogen_C"/>
    <property type="match status" value="1"/>
</dbReference>
<dbReference type="STRING" id="7739.C3Y3J6"/>
<dbReference type="PROSITE" id="PS51406">
    <property type="entry name" value="FIBRINOGEN_C_2"/>
    <property type="match status" value="1"/>
</dbReference>
<organism>
    <name type="scientific">Branchiostoma floridae</name>
    <name type="common">Florida lancelet</name>
    <name type="synonym">Amphioxus</name>
    <dbReference type="NCBI Taxonomy" id="7739"/>
    <lineage>
        <taxon>Eukaryota</taxon>
        <taxon>Metazoa</taxon>
        <taxon>Chordata</taxon>
        <taxon>Cephalochordata</taxon>
        <taxon>Leptocardii</taxon>
        <taxon>Amphioxiformes</taxon>
        <taxon>Branchiostomatidae</taxon>
        <taxon>Branchiostoma</taxon>
    </lineage>
</organism>
<dbReference type="CDD" id="cd00087">
    <property type="entry name" value="FReD"/>
    <property type="match status" value="1"/>
</dbReference>
<dbReference type="InParanoid" id="C3Y3J6"/>
<evidence type="ECO:0000313" key="2">
    <source>
        <dbReference type="EMBL" id="EEN64872.1"/>
    </source>
</evidence>
<dbReference type="EMBL" id="GG666484">
    <property type="protein sequence ID" value="EEN64872.1"/>
    <property type="molecule type" value="Genomic_DNA"/>
</dbReference>
<gene>
    <name evidence="2" type="ORF">BRAFLDRAFT_102053</name>
</gene>
<dbReference type="InterPro" id="IPR036056">
    <property type="entry name" value="Fibrinogen-like_C"/>
</dbReference>
<proteinExistence type="predicted"/>
<dbReference type="SUPFAM" id="SSF56496">
    <property type="entry name" value="Fibrinogen C-terminal domain-like"/>
    <property type="match status" value="1"/>
</dbReference>
<protein>
    <recommendedName>
        <fullName evidence="1">Fibrinogen C-terminal domain-containing protein</fullName>
    </recommendedName>
</protein>
<evidence type="ECO:0000259" key="1">
    <source>
        <dbReference type="PROSITE" id="PS51406"/>
    </source>
</evidence>
<dbReference type="AlphaFoldDB" id="C3Y3J6"/>
<dbReference type="PANTHER" id="PTHR19143">
    <property type="entry name" value="FIBRINOGEN/TENASCIN/ANGIOPOEITIN"/>
    <property type="match status" value="1"/>
</dbReference>